<reference evidence="2" key="2">
    <citation type="submission" date="2021-04" db="EMBL/GenBank/DDBJ databases">
        <authorList>
            <person name="Podell S."/>
        </authorList>
    </citation>
    <scope>NUCLEOTIDE SEQUENCE</scope>
    <source>
        <strain evidence="2">Hildebrandi</strain>
    </source>
</reference>
<organism evidence="2 3">
    <name type="scientific">Nitzschia inconspicua</name>
    <dbReference type="NCBI Taxonomy" id="303405"/>
    <lineage>
        <taxon>Eukaryota</taxon>
        <taxon>Sar</taxon>
        <taxon>Stramenopiles</taxon>
        <taxon>Ochrophyta</taxon>
        <taxon>Bacillariophyta</taxon>
        <taxon>Bacillariophyceae</taxon>
        <taxon>Bacillariophycidae</taxon>
        <taxon>Bacillariales</taxon>
        <taxon>Bacillariaceae</taxon>
        <taxon>Nitzschia</taxon>
    </lineage>
</organism>
<evidence type="ECO:0000313" key="2">
    <source>
        <dbReference type="EMBL" id="KAG7345897.1"/>
    </source>
</evidence>
<comment type="caution">
    <text evidence="2">The sequence shown here is derived from an EMBL/GenBank/DDBJ whole genome shotgun (WGS) entry which is preliminary data.</text>
</comment>
<reference evidence="2" key="1">
    <citation type="journal article" date="2021" name="Sci. Rep.">
        <title>Diploid genomic architecture of Nitzschia inconspicua, an elite biomass production diatom.</title>
        <authorList>
            <person name="Oliver A."/>
            <person name="Podell S."/>
            <person name="Pinowska A."/>
            <person name="Traller J.C."/>
            <person name="Smith S.R."/>
            <person name="McClure R."/>
            <person name="Beliaev A."/>
            <person name="Bohutskyi P."/>
            <person name="Hill E.A."/>
            <person name="Rabines A."/>
            <person name="Zheng H."/>
            <person name="Allen L.Z."/>
            <person name="Kuo A."/>
            <person name="Grigoriev I.V."/>
            <person name="Allen A.E."/>
            <person name="Hazlebeck D."/>
            <person name="Allen E.E."/>
        </authorList>
    </citation>
    <scope>NUCLEOTIDE SEQUENCE</scope>
    <source>
        <strain evidence="2">Hildebrandi</strain>
    </source>
</reference>
<feature type="compositionally biased region" description="Polar residues" evidence="1">
    <location>
        <begin position="19"/>
        <end position="32"/>
    </location>
</feature>
<dbReference type="AlphaFoldDB" id="A0A9K3PFQ4"/>
<feature type="region of interest" description="Disordered" evidence="1">
    <location>
        <begin position="1"/>
        <end position="34"/>
    </location>
</feature>
<dbReference type="EMBL" id="JAGRRH010000021">
    <property type="protein sequence ID" value="KAG7345897.1"/>
    <property type="molecule type" value="Genomic_DNA"/>
</dbReference>
<sequence length="67" mass="7645">MTTILLRNHETRQKREKTSQSGNSKNATTHNTRPALGRITGTYCYYTPRLFNTFASCSSKVDTYIVI</sequence>
<proteinExistence type="predicted"/>
<evidence type="ECO:0000313" key="3">
    <source>
        <dbReference type="Proteomes" id="UP000693970"/>
    </source>
</evidence>
<name>A0A9K3PFQ4_9STRA</name>
<keyword evidence="3" id="KW-1185">Reference proteome</keyword>
<dbReference type="Proteomes" id="UP000693970">
    <property type="component" value="Unassembled WGS sequence"/>
</dbReference>
<feature type="compositionally biased region" description="Basic and acidic residues" evidence="1">
    <location>
        <begin position="7"/>
        <end position="18"/>
    </location>
</feature>
<evidence type="ECO:0000256" key="1">
    <source>
        <dbReference type="SAM" id="MobiDB-lite"/>
    </source>
</evidence>
<protein>
    <submittedName>
        <fullName evidence="2">Uncharacterized protein</fullName>
    </submittedName>
</protein>
<gene>
    <name evidence="2" type="ORF">IV203_004964</name>
</gene>
<accession>A0A9K3PFQ4</accession>